<dbReference type="STRING" id="857087.Metme_3179"/>
<gene>
    <name evidence="1" type="ordered locus">Metme_3179</name>
</gene>
<proteinExistence type="predicted"/>
<evidence type="ECO:0000313" key="1">
    <source>
        <dbReference type="EMBL" id="AEG01554.1"/>
    </source>
</evidence>
<dbReference type="Pfam" id="PF13365">
    <property type="entry name" value="Trypsin_2"/>
    <property type="match status" value="1"/>
</dbReference>
<dbReference type="PANTHER" id="PTHR22939">
    <property type="entry name" value="SERINE PROTEASE FAMILY S1C HTRA-RELATED"/>
    <property type="match status" value="1"/>
</dbReference>
<dbReference type="EMBL" id="CP002738">
    <property type="protein sequence ID" value="AEG01554.1"/>
    <property type="molecule type" value="Genomic_DNA"/>
</dbReference>
<dbReference type="InterPro" id="IPR043504">
    <property type="entry name" value="Peptidase_S1_PA_chymotrypsin"/>
</dbReference>
<accession>G0A4G3</accession>
<dbReference type="eggNOG" id="COG0265">
    <property type="taxonomic scope" value="Bacteria"/>
</dbReference>
<evidence type="ECO:0000313" key="2">
    <source>
        <dbReference type="Proteomes" id="UP000008888"/>
    </source>
</evidence>
<dbReference type="PANTHER" id="PTHR22939:SF129">
    <property type="entry name" value="SERINE PROTEASE HTRA2, MITOCHONDRIAL"/>
    <property type="match status" value="1"/>
</dbReference>
<reference key="2">
    <citation type="submission" date="2011-05" db="EMBL/GenBank/DDBJ databases">
        <title>Complete genome sequence of the aerobic marine methanotroph Methylomonas methanica MC09.</title>
        <authorList>
            <person name="Boden R."/>
            <person name="Cunliffe M."/>
            <person name="Scanlan J."/>
            <person name="Moussard H."/>
            <person name="Kits K.D."/>
            <person name="Klotz M."/>
            <person name="Jetten M."/>
            <person name="Vuilleumier S."/>
            <person name="Han J."/>
            <person name="Peters L."/>
            <person name="Mikhailova N."/>
            <person name="Teshima H."/>
            <person name="Tapia R."/>
            <person name="Kyrpides N."/>
            <person name="Ivanova N."/>
            <person name="Pagani I."/>
            <person name="Cheng J.-F."/>
            <person name="Goodwin L."/>
            <person name="Han C."/>
            <person name="Hauser L."/>
            <person name="Land M."/>
            <person name="Lapidus A."/>
            <person name="Lucas S."/>
            <person name="Pitluck S."/>
            <person name="Woyke T."/>
            <person name="Stein L.Y."/>
            <person name="Murrell C."/>
        </authorList>
    </citation>
    <scope>NUCLEOTIDE SEQUENCE</scope>
    <source>
        <strain>MC09</strain>
    </source>
</reference>
<dbReference type="HOGENOM" id="CLU_089567_0_0_6"/>
<protein>
    <submittedName>
        <fullName evidence="1">Peptidase S1 and S6 chymotrypsin/Hap</fullName>
    </submittedName>
</protein>
<reference evidence="1 2" key="1">
    <citation type="journal article" date="2011" name="J. Bacteriol.">
        <title>Complete Genome Sequence of the Aerobic Marine Methanotroph Methylomonas methanica MC09.</title>
        <authorList>
            <person name="Boden R."/>
            <person name="Cunliffe M."/>
            <person name="Scanlan J."/>
            <person name="Moussard H."/>
            <person name="Kits K.D."/>
            <person name="Klotz M.G."/>
            <person name="Jetten M.S."/>
            <person name="Vuilleumier S."/>
            <person name="Han J."/>
            <person name="Peters L."/>
            <person name="Mikhailova N."/>
            <person name="Teshima H."/>
            <person name="Tapia R."/>
            <person name="Kyrpides N."/>
            <person name="Ivanova N."/>
            <person name="Pagani I."/>
            <person name="Cheng J.F."/>
            <person name="Goodwin L."/>
            <person name="Han C."/>
            <person name="Hauser L."/>
            <person name="Land M.L."/>
            <person name="Lapidus A."/>
            <person name="Lucas S."/>
            <person name="Pitluck S."/>
            <person name="Woyke T."/>
            <person name="Stein L."/>
            <person name="Murrell J.C."/>
        </authorList>
    </citation>
    <scope>NUCLEOTIDE SEQUENCE [LARGE SCALE GENOMIC DNA]</scope>
    <source>
        <strain evidence="1 2">MC09</strain>
    </source>
</reference>
<reference evidence="2" key="3">
    <citation type="submission" date="2011-05" db="EMBL/GenBank/DDBJ databases">
        <title>Complete sequence of Methylomonas methanica MC09.</title>
        <authorList>
            <consortium name="US DOE Joint Genome Institute"/>
            <person name="Lucas S."/>
            <person name="Han J."/>
            <person name="Lapidus A."/>
            <person name="Cheng J.-F."/>
            <person name="Goodwin L."/>
            <person name="Pitluck S."/>
            <person name="Peters L."/>
            <person name="Mikhailova N."/>
            <person name="Teshima H."/>
            <person name="Han C."/>
            <person name="Tapia R."/>
            <person name="Land M."/>
            <person name="Hauser L."/>
            <person name="Kyrpides N."/>
            <person name="Ivanova N."/>
            <person name="Pagani I."/>
            <person name="Stein L."/>
            <person name="Woyke T."/>
        </authorList>
    </citation>
    <scope>NUCLEOTIDE SEQUENCE [LARGE SCALE GENOMIC DNA]</scope>
    <source>
        <strain evidence="2">MC09</strain>
    </source>
</reference>
<dbReference type="Gene3D" id="2.40.10.10">
    <property type="entry name" value="Trypsin-like serine proteases"/>
    <property type="match status" value="2"/>
</dbReference>
<name>G0A4G3_METMM</name>
<dbReference type="Proteomes" id="UP000008888">
    <property type="component" value="Chromosome"/>
</dbReference>
<dbReference type="AlphaFoldDB" id="G0A4G3"/>
<organism evidence="1 2">
    <name type="scientific">Methylomonas methanica (strain DSM 25384 / MC09)</name>
    <dbReference type="NCBI Taxonomy" id="857087"/>
    <lineage>
        <taxon>Bacteria</taxon>
        <taxon>Pseudomonadati</taxon>
        <taxon>Pseudomonadota</taxon>
        <taxon>Gammaproteobacteria</taxon>
        <taxon>Methylococcales</taxon>
        <taxon>Methylococcaceae</taxon>
        <taxon>Methylomonas</taxon>
    </lineage>
</organism>
<dbReference type="OrthoDB" id="212300at2"/>
<sequence length="252" mass="27400">MNIRHILFLVWILMSLNASVWGGQADLPEMLQRIKPAVVAVGTVMPTRNPRAVFLGTGFAVADGRQIVTNAHVVGNSLDAAHLEQFAVFFRRDGHEHMLTAELKAIDPEHDLAILYLQDGKLPALEIGDSGKVREGELFAFTGYPIGMVLGLYPVTHRSIISAISPNAIPVIASRQLNVKMIKKLATPYEVFQLDATAYPGNSGSPLYNIETGKVVGIINKVFVQGSKENALSNPSGISYAIPSEHINHLLK</sequence>
<keyword evidence="2" id="KW-1185">Reference proteome</keyword>
<dbReference type="KEGG" id="mmt:Metme_3179"/>
<dbReference type="SUPFAM" id="SSF50494">
    <property type="entry name" value="Trypsin-like serine proteases"/>
    <property type="match status" value="1"/>
</dbReference>
<dbReference type="InterPro" id="IPR009003">
    <property type="entry name" value="Peptidase_S1_PA"/>
</dbReference>